<proteinExistence type="predicted"/>
<dbReference type="AlphaFoldDB" id="A0A0G1UVV2"/>
<dbReference type="Proteomes" id="UP000034694">
    <property type="component" value="Unassembled WGS sequence"/>
</dbReference>
<organism evidence="1 2">
    <name type="scientific">Candidatus Amesbacteria bacterium GW2011_GWB1_48_13</name>
    <dbReference type="NCBI Taxonomy" id="1618362"/>
    <lineage>
        <taxon>Bacteria</taxon>
        <taxon>Candidatus Amesiibacteriota</taxon>
    </lineage>
</organism>
<gene>
    <name evidence="1" type="ORF">UY28_C0004G0015</name>
</gene>
<reference evidence="1 2" key="1">
    <citation type="journal article" date="2015" name="Nature">
        <title>rRNA introns, odd ribosomes, and small enigmatic genomes across a large radiation of phyla.</title>
        <authorList>
            <person name="Brown C.T."/>
            <person name="Hug L.A."/>
            <person name="Thomas B.C."/>
            <person name="Sharon I."/>
            <person name="Castelle C.J."/>
            <person name="Singh A."/>
            <person name="Wilkins M.J."/>
            <person name="Williams K.H."/>
            <person name="Banfield J.F."/>
        </authorList>
    </citation>
    <scope>NUCLEOTIDE SEQUENCE [LARGE SCALE GENOMIC DNA]</scope>
</reference>
<name>A0A0G1UVV2_9BACT</name>
<accession>A0A0G1UVV2</accession>
<comment type="caution">
    <text evidence="1">The sequence shown here is derived from an EMBL/GenBank/DDBJ whole genome shotgun (WGS) entry which is preliminary data.</text>
</comment>
<evidence type="ECO:0000313" key="1">
    <source>
        <dbReference type="EMBL" id="KKU98277.1"/>
    </source>
</evidence>
<sequence length="39" mass="4762">MDDCMLNSDDAVDNCEHYKQCERELEDFEEDWCIEDEED</sequence>
<dbReference type="EMBL" id="LCPK01000004">
    <property type="protein sequence ID" value="KKU98277.1"/>
    <property type="molecule type" value="Genomic_DNA"/>
</dbReference>
<protein>
    <submittedName>
        <fullName evidence="1">Uncharacterized protein</fullName>
    </submittedName>
</protein>
<evidence type="ECO:0000313" key="2">
    <source>
        <dbReference type="Proteomes" id="UP000034694"/>
    </source>
</evidence>